<protein>
    <submittedName>
        <fullName evidence="2">Uncharacterized protein</fullName>
    </submittedName>
</protein>
<keyword evidence="3" id="KW-1185">Reference proteome</keyword>
<feature type="region of interest" description="Disordered" evidence="1">
    <location>
        <begin position="382"/>
        <end position="457"/>
    </location>
</feature>
<feature type="compositionally biased region" description="Acidic residues" evidence="1">
    <location>
        <begin position="385"/>
        <end position="395"/>
    </location>
</feature>
<dbReference type="EMBL" id="JADNYJ010000474">
    <property type="protein sequence ID" value="KAF8869257.1"/>
    <property type="molecule type" value="Genomic_DNA"/>
</dbReference>
<accession>A0A9P5N6T9</accession>
<reference evidence="2" key="1">
    <citation type="submission" date="2020-11" db="EMBL/GenBank/DDBJ databases">
        <authorList>
            <consortium name="DOE Joint Genome Institute"/>
            <person name="Ahrendt S."/>
            <person name="Riley R."/>
            <person name="Andreopoulos W."/>
            <person name="LaButti K."/>
            <person name="Pangilinan J."/>
            <person name="Ruiz-duenas F.J."/>
            <person name="Barrasa J.M."/>
            <person name="Sanchez-Garcia M."/>
            <person name="Camarero S."/>
            <person name="Miyauchi S."/>
            <person name="Serrano A."/>
            <person name="Linde D."/>
            <person name="Babiker R."/>
            <person name="Drula E."/>
            <person name="Ayuso-Fernandez I."/>
            <person name="Pacheco R."/>
            <person name="Padilla G."/>
            <person name="Ferreira P."/>
            <person name="Barriuso J."/>
            <person name="Kellner H."/>
            <person name="Castanera R."/>
            <person name="Alfaro M."/>
            <person name="Ramirez L."/>
            <person name="Pisabarro A.G."/>
            <person name="Kuo A."/>
            <person name="Tritt A."/>
            <person name="Lipzen A."/>
            <person name="He G."/>
            <person name="Yan M."/>
            <person name="Ng V."/>
            <person name="Cullen D."/>
            <person name="Martin F."/>
            <person name="Rosso M.-N."/>
            <person name="Henrissat B."/>
            <person name="Hibbett D."/>
            <person name="Martinez A.T."/>
            <person name="Grigoriev I.V."/>
        </authorList>
    </citation>
    <scope>NUCLEOTIDE SEQUENCE</scope>
    <source>
        <strain evidence="2">AH 44721</strain>
    </source>
</reference>
<feature type="compositionally biased region" description="Polar residues" evidence="1">
    <location>
        <begin position="402"/>
        <end position="412"/>
    </location>
</feature>
<feature type="compositionally biased region" description="Low complexity" evidence="1">
    <location>
        <begin position="413"/>
        <end position="425"/>
    </location>
</feature>
<dbReference type="OrthoDB" id="3270336at2759"/>
<evidence type="ECO:0000313" key="3">
    <source>
        <dbReference type="Proteomes" id="UP000724874"/>
    </source>
</evidence>
<name>A0A9P5N6T9_GYMJU</name>
<comment type="caution">
    <text evidence="2">The sequence shown here is derived from an EMBL/GenBank/DDBJ whole genome shotgun (WGS) entry which is preliminary data.</text>
</comment>
<evidence type="ECO:0000313" key="2">
    <source>
        <dbReference type="EMBL" id="KAF8869257.1"/>
    </source>
</evidence>
<proteinExistence type="predicted"/>
<evidence type="ECO:0000256" key="1">
    <source>
        <dbReference type="SAM" id="MobiDB-lite"/>
    </source>
</evidence>
<sequence length="745" mass="85772">MFLGTLDDHEVDFSNWSAFVQQGILYCSPNCSRPVIIPQLSGDPFKRSHLCREMFQQPVWWSDVWGWLCAVPLAWLEKEVLLFEAAQKIRLRYHIPGNPPPHLSAFGYNHPHKSKATAWRMINMVRDWFSIWMGFLSYLIAQTVNYANDPEDNAGLHCWYRLLLDRSFSDAWLSGLMGSTVNSFDAATPRAGIVMQLTEQQVAHPKIEWFLTHHIPVWFVWSKREEEAVARDRKLTYLCPPNEVLQRALQHIFHSPTEEAAALPSQGMVERTNPDDRIFNHWSDYFSRRDKLQKELETVQTCEERQRRASYECNPPTKNTKMYTWERVNSSGGIKVYVRVRVKKSNHQNTLACYEDFETRYNPFFNEWDFCMDYLGSPVLKGYDPGDDSDDDYDYDGNNNSQPQYVAQNDAQSSPPESSPLIPIAESDRLGDNYTPDDDYHETPQTNSPLQVPQELDDLNDYNPLSLTSLFNFSLIKHPAKDLFVFHSPRPSIVKWSLGVTSARVALYVCRHFVSNPASHTILTIAHRLLECGVPCRMLISYPLQPNTTSIQKAFTLTSLRPAGYKFSPADLRDAMTEAQAILAHPEGRAAVLRGGILGRIAREYLSIHDVLAGPSVEVIVHRRGYVAPSESIGESYGDDDLSESDMAKLCGTYQIYTGHGLQTATVSWFPPTLTWEDSGYNWLEWTEHDEAFFQKWLDNIFNDNAQPLTRKQWRDKIRGWRQARNLIDNNSFHLNEYLIRQLHA</sequence>
<dbReference type="Proteomes" id="UP000724874">
    <property type="component" value="Unassembled WGS sequence"/>
</dbReference>
<gene>
    <name evidence="2" type="ORF">CPB84DRAFT_1694592</name>
</gene>
<organism evidence="2 3">
    <name type="scientific">Gymnopilus junonius</name>
    <name type="common">Spectacular rustgill mushroom</name>
    <name type="synonym">Gymnopilus spectabilis subsp. junonius</name>
    <dbReference type="NCBI Taxonomy" id="109634"/>
    <lineage>
        <taxon>Eukaryota</taxon>
        <taxon>Fungi</taxon>
        <taxon>Dikarya</taxon>
        <taxon>Basidiomycota</taxon>
        <taxon>Agaricomycotina</taxon>
        <taxon>Agaricomycetes</taxon>
        <taxon>Agaricomycetidae</taxon>
        <taxon>Agaricales</taxon>
        <taxon>Agaricineae</taxon>
        <taxon>Hymenogastraceae</taxon>
        <taxon>Gymnopilus</taxon>
    </lineage>
</organism>
<dbReference type="AlphaFoldDB" id="A0A9P5N6T9"/>